<dbReference type="InterPro" id="IPR039556">
    <property type="entry name" value="ICL/PEPM"/>
</dbReference>
<sequence length="300" mass="32661">MNINILITSIAVEKYSTKNKSPRETNMQTVSLSEKIQIFRQLHEEGRLILANSWDVMSSRLAEQSGAKAIATTSSGISWSLGYPDNQLADRKLVMKALSLITDCTNLPVSADIEDGLLGIDENMDHLVQDLYSVECVGINIEDAQNGKSMSIEDGAERIAAVRTSANKLNYNLFINARIDSWLRGENTEPAHLISRANAYLAAGADCIFIPGLTDLAICQTISTHINGPLNIMAHSGAPSAEEFFAAGVKRISGGSFFAEQAYGITLSSMENFVRNGMLQPNDKAKLNYMALNALLAQKE</sequence>
<protein>
    <submittedName>
        <fullName evidence="2">Putative Carboxyvinyl-carboxyphosphonate phosphorylmutase</fullName>
        <ecNumber evidence="2">2.7.8.23</ecNumber>
    </submittedName>
</protein>
<dbReference type="PANTHER" id="PTHR42905">
    <property type="entry name" value="PHOSPHOENOLPYRUVATE CARBOXYLASE"/>
    <property type="match status" value="1"/>
</dbReference>
<dbReference type="Gene3D" id="3.20.20.60">
    <property type="entry name" value="Phosphoenolpyruvate-binding domains"/>
    <property type="match status" value="1"/>
</dbReference>
<dbReference type="Proteomes" id="UP000028500">
    <property type="component" value="Unassembled WGS sequence"/>
</dbReference>
<comment type="caution">
    <text evidence="2">The sequence shown here is derived from an EMBL/GenBank/DDBJ whole genome shotgun (WGS) entry which is preliminary data.</text>
</comment>
<dbReference type="CDD" id="cd00377">
    <property type="entry name" value="ICL_PEPM"/>
    <property type="match status" value="1"/>
</dbReference>
<dbReference type="EMBL" id="CBSY010000047">
    <property type="protein sequence ID" value="CDH18621.1"/>
    <property type="molecule type" value="Genomic_DNA"/>
</dbReference>
<dbReference type="InterPro" id="IPR040442">
    <property type="entry name" value="Pyrv_kinase-like_dom_sf"/>
</dbReference>
<evidence type="ECO:0000313" key="3">
    <source>
        <dbReference type="Proteomes" id="UP000028500"/>
    </source>
</evidence>
<dbReference type="GO" id="GO:0008807">
    <property type="term" value="F:carboxyvinyl-carboxyphosphonate phosphorylmutase activity"/>
    <property type="evidence" value="ECO:0007669"/>
    <property type="project" value="UniProtKB-EC"/>
</dbReference>
<reference evidence="2" key="1">
    <citation type="submission" date="2013-07" db="EMBL/GenBank/DDBJ databases">
        <title>Sub-species coevolution in mutualistic symbiosis.</title>
        <authorList>
            <person name="Murfin K."/>
            <person name="Klassen J."/>
            <person name="Lee M."/>
            <person name="Forst S."/>
            <person name="Stock P."/>
            <person name="Goodrich-Blair H."/>
        </authorList>
    </citation>
    <scope>NUCLEOTIDE SEQUENCE [LARGE SCALE GENOMIC DNA]</scope>
    <source>
        <strain evidence="2">Kraussei Quebec</strain>
    </source>
</reference>
<dbReference type="EC" id="2.7.8.23" evidence="2"/>
<dbReference type="SUPFAM" id="SSF51621">
    <property type="entry name" value="Phosphoenolpyruvate/pyruvate domain"/>
    <property type="match status" value="1"/>
</dbReference>
<dbReference type="HOGENOM" id="CLU_027389_2_2_6"/>
<dbReference type="GO" id="GO:0046872">
    <property type="term" value="F:metal ion binding"/>
    <property type="evidence" value="ECO:0007669"/>
    <property type="project" value="UniProtKB-KW"/>
</dbReference>
<keyword evidence="2" id="KW-0808">Transferase</keyword>
<name>A0A077PDB0_XENBV</name>
<dbReference type="InterPro" id="IPR015813">
    <property type="entry name" value="Pyrv/PenolPyrv_kinase-like_dom"/>
</dbReference>
<gene>
    <name evidence="2" type="ORF">XBKQ1_1400001</name>
</gene>
<evidence type="ECO:0000256" key="1">
    <source>
        <dbReference type="ARBA" id="ARBA00022723"/>
    </source>
</evidence>
<keyword evidence="1" id="KW-0479">Metal-binding</keyword>
<evidence type="ECO:0000313" key="2">
    <source>
        <dbReference type="EMBL" id="CDH18621.1"/>
    </source>
</evidence>
<keyword evidence="3" id="KW-1185">Reference proteome</keyword>
<dbReference type="RefSeq" id="WP_080717915.1">
    <property type="nucleotide sequence ID" value="NZ_CAWLZI010000133.1"/>
</dbReference>
<dbReference type="OrthoDB" id="9780430at2"/>
<organism evidence="2 3">
    <name type="scientific">Xenorhabdus bovienii str. kraussei Quebec</name>
    <dbReference type="NCBI Taxonomy" id="1398203"/>
    <lineage>
        <taxon>Bacteria</taxon>
        <taxon>Pseudomonadati</taxon>
        <taxon>Pseudomonadota</taxon>
        <taxon>Gammaproteobacteria</taxon>
        <taxon>Enterobacterales</taxon>
        <taxon>Morganellaceae</taxon>
        <taxon>Xenorhabdus</taxon>
    </lineage>
</organism>
<dbReference type="PANTHER" id="PTHR42905:SF16">
    <property type="entry name" value="CARBOXYPHOSPHONOENOLPYRUVATE PHOSPHONOMUTASE-LIKE PROTEIN (AFU_ORTHOLOGUE AFUA_5G07230)"/>
    <property type="match status" value="1"/>
</dbReference>
<proteinExistence type="predicted"/>
<dbReference type="Pfam" id="PF13714">
    <property type="entry name" value="PEP_mutase"/>
    <property type="match status" value="1"/>
</dbReference>
<accession>A0A077PDB0</accession>
<dbReference type="AlphaFoldDB" id="A0A077PDB0"/>